<evidence type="ECO:0000313" key="2">
    <source>
        <dbReference type="Proteomes" id="UP001226091"/>
    </source>
</evidence>
<keyword evidence="1" id="KW-0540">Nuclease</keyword>
<sequence>MEPIRFIHAADLHIDSPFAGMHQLPERIFERLKESTFAALDNLVRLAISEKVDFILIAGDLYDGEDRSLKAQLKLKKAFEQLEQHRIQVYVIHGNHDHMSGRWLDLSWPQNVHVFSDKEVECKTFWKNGNTPVNLYGYSYPKRAVVENMTSFYKKHGEAGFHIGLLHGSIAGNTDHDAYSPFLISDLLEKQFDYWALGHIHKRMHLHENEPPILYSGNIQGRNRKETGDKGCFLVSMSESTVSYMFKPLHDVKWEELAIEIKGSFQEWIDSLHQQLQQLRGNNEPLVVTIRISGTNELYHLLQEENVLEDLMDQWNEEETGRENFVWISSIINESMPVISKESLQLDSHFLSDLTDIIESFDDFEDTIQPLKQHALYRKHIPEFDDKEQQQIEKEAEYLLFQELLKHRRL</sequence>
<dbReference type="EC" id="3.1.-.-" evidence="1"/>
<protein>
    <submittedName>
        <fullName evidence="1">DNA repair exonuclease</fullName>
        <ecNumber evidence="1">3.1.-.-</ecNumber>
    </submittedName>
</protein>
<name>A0ACD4RDX5_9BACI</name>
<proteinExistence type="predicted"/>
<keyword evidence="2" id="KW-1185">Reference proteome</keyword>
<evidence type="ECO:0000313" key="1">
    <source>
        <dbReference type="EMBL" id="WHZ58708.1"/>
    </source>
</evidence>
<dbReference type="Proteomes" id="UP001226091">
    <property type="component" value="Chromosome"/>
</dbReference>
<accession>A0ACD4RDX5</accession>
<reference evidence="2" key="1">
    <citation type="journal article" date="2025" name="Aquaculture">
        <title>Assessment of the bioflocculant production and safety properties of Metabacillus hrfriensis sp. nov. based on phenotypic and whole-genome sequencing analysis.</title>
        <authorList>
            <person name="Zhang R."/>
            <person name="Zhao Z."/>
            <person name="Luo L."/>
            <person name="Wang S."/>
            <person name="Guo K."/>
            <person name="Xu W."/>
        </authorList>
    </citation>
    <scope>NUCLEOTIDE SEQUENCE [LARGE SCALE GENOMIC DNA]</scope>
    <source>
        <strain evidence="2">CT-WN-B3</strain>
    </source>
</reference>
<dbReference type="EMBL" id="CP126116">
    <property type="protein sequence ID" value="WHZ58708.1"/>
    <property type="molecule type" value="Genomic_DNA"/>
</dbReference>
<gene>
    <name evidence="1" type="ORF">QLQ22_05005</name>
</gene>
<keyword evidence="1" id="KW-0269">Exonuclease</keyword>
<organism evidence="1 2">
    <name type="scientific">Metabacillus hrfriensis</name>
    <dbReference type="NCBI Taxonomy" id="3048891"/>
    <lineage>
        <taxon>Bacteria</taxon>
        <taxon>Bacillati</taxon>
        <taxon>Bacillota</taxon>
        <taxon>Bacilli</taxon>
        <taxon>Bacillales</taxon>
        <taxon>Bacillaceae</taxon>
        <taxon>Metabacillus</taxon>
    </lineage>
</organism>
<keyword evidence="1" id="KW-0378">Hydrolase</keyword>